<dbReference type="VEuPathDB" id="VectorBase:BGLAX_043662"/>
<dbReference type="InterPro" id="IPR002110">
    <property type="entry name" value="Ankyrin_rpt"/>
</dbReference>
<dbReference type="PANTHER" id="PTHR24171">
    <property type="entry name" value="ANKYRIN REPEAT DOMAIN-CONTAINING PROTEIN 39-RELATED"/>
    <property type="match status" value="1"/>
</dbReference>
<keyword evidence="2 3" id="KW-0040">ANK repeat</keyword>
<organism evidence="4 5">
    <name type="scientific">Biomphalaria glabrata</name>
    <name type="common">Bloodfluke planorb</name>
    <name type="synonym">Freshwater snail</name>
    <dbReference type="NCBI Taxonomy" id="6526"/>
    <lineage>
        <taxon>Eukaryota</taxon>
        <taxon>Metazoa</taxon>
        <taxon>Spiralia</taxon>
        <taxon>Lophotrochozoa</taxon>
        <taxon>Mollusca</taxon>
        <taxon>Gastropoda</taxon>
        <taxon>Heterobranchia</taxon>
        <taxon>Euthyneura</taxon>
        <taxon>Panpulmonata</taxon>
        <taxon>Hygrophila</taxon>
        <taxon>Lymnaeoidea</taxon>
        <taxon>Planorbidae</taxon>
        <taxon>Biomphalaria</taxon>
    </lineage>
</organism>
<dbReference type="OrthoDB" id="10071127at2759"/>
<evidence type="ECO:0000313" key="5">
    <source>
        <dbReference type="Proteomes" id="UP000076420"/>
    </source>
</evidence>
<sequence length="512" mass="56379">MARLLFDAIKSGDITLAKCLLQQGVYGCIDYQTWSRDGTALFFCCSRGYFELARLLIDHGASLSVTDKSQATPLHGAADNGHLEIVRLLLLRGANVNAQTIRGDTPLHLSAYRGYSEICFCLVEAGADPRMVNVNDLTPQREAFCQGHAEISNYLMKVQEIISPEKNRFRSSMIILDPPSDLDIVLKPTDNQTAPLPAYVNSPSLHASKTGLVDLTDNVHQGLHVNQNIASYLSLDPPDDVVFFKNTKRSPEVKPLNLTPELLLTSVSVQPDMKTPDVSLGQGFQFRLHSYAEPRSRKLPSSDLSDFSSDSYSMMSSTASDASDGIDEIRRPESEVAERQLTSTCGCSDSFLDKSNDGHFCLKEQLSSVREAPASFEAHAFSEFPDDAFDSTIFSIRSLNNPNAFLRVSYPPPPIHSYDNSKLALCNKKQRAASVSNYFEDCSKNDRPAYNKSFSVDCRPRHNDALAQEGLRPKPSHHLSNSSFNDLSSNYLSSASLTSPATSMTCINIPLG</sequence>
<reference evidence="4" key="1">
    <citation type="submission" date="2020-05" db="UniProtKB">
        <authorList>
            <consortium name="EnsemblMetazoa"/>
        </authorList>
    </citation>
    <scope>IDENTIFICATION</scope>
    <source>
        <strain evidence="4">BB02</strain>
    </source>
</reference>
<dbReference type="EnsemblMetazoa" id="BGLB030287-RD">
    <property type="protein sequence ID" value="BGLB030287-PD"/>
    <property type="gene ID" value="BGLB030287"/>
</dbReference>
<dbReference type="PROSITE" id="PS50297">
    <property type="entry name" value="ANK_REP_REGION"/>
    <property type="match status" value="2"/>
</dbReference>
<evidence type="ECO:0000313" key="4">
    <source>
        <dbReference type="EnsemblMetazoa" id="BGLB030287-PD"/>
    </source>
</evidence>
<dbReference type="Pfam" id="PF00023">
    <property type="entry name" value="Ank"/>
    <property type="match status" value="1"/>
</dbReference>
<dbReference type="SUPFAM" id="SSF48403">
    <property type="entry name" value="Ankyrin repeat"/>
    <property type="match status" value="1"/>
</dbReference>
<dbReference type="Proteomes" id="UP000076420">
    <property type="component" value="Unassembled WGS sequence"/>
</dbReference>
<keyword evidence="1" id="KW-0677">Repeat</keyword>
<dbReference type="EnsemblMetazoa" id="BGLB030287-RC">
    <property type="protein sequence ID" value="BGLB030287-PC"/>
    <property type="gene ID" value="BGLB030287"/>
</dbReference>
<dbReference type="RefSeq" id="XP_013062217.2">
    <property type="nucleotide sequence ID" value="XM_013206763.2"/>
</dbReference>
<dbReference type="AlphaFoldDB" id="A0A2C9LEH4"/>
<dbReference type="Gene3D" id="1.25.40.20">
    <property type="entry name" value="Ankyrin repeat-containing domain"/>
    <property type="match status" value="1"/>
</dbReference>
<dbReference type="SMART" id="SM00248">
    <property type="entry name" value="ANK"/>
    <property type="match status" value="3"/>
</dbReference>
<dbReference type="VEuPathDB" id="VectorBase:BGLB030287"/>
<feature type="repeat" description="ANK" evidence="3">
    <location>
        <begin position="69"/>
        <end position="101"/>
    </location>
</feature>
<dbReference type="STRING" id="6526.A0A2C9LEH4"/>
<dbReference type="EnsemblMetazoa" id="BGLB030287-RB">
    <property type="protein sequence ID" value="BGLB030287-PB"/>
    <property type="gene ID" value="BGLB030287"/>
</dbReference>
<dbReference type="RefSeq" id="XP_013062225.2">
    <property type="nucleotide sequence ID" value="XM_013206771.2"/>
</dbReference>
<dbReference type="Pfam" id="PF12796">
    <property type="entry name" value="Ank_2"/>
    <property type="match status" value="1"/>
</dbReference>
<dbReference type="PROSITE" id="PS50088">
    <property type="entry name" value="ANK_REPEAT"/>
    <property type="match status" value="3"/>
</dbReference>
<gene>
    <name evidence="4" type="primary">106051558</name>
</gene>
<evidence type="ECO:0000256" key="3">
    <source>
        <dbReference type="PROSITE-ProRule" id="PRU00023"/>
    </source>
</evidence>
<proteinExistence type="predicted"/>
<dbReference type="InterPro" id="IPR036770">
    <property type="entry name" value="Ankyrin_rpt-contain_sf"/>
</dbReference>
<dbReference type="RefSeq" id="XP_013062209.2">
    <property type="nucleotide sequence ID" value="XM_013206755.2"/>
</dbReference>
<protein>
    <submittedName>
        <fullName evidence="4">Uncharacterized protein</fullName>
    </submittedName>
</protein>
<dbReference type="KEGG" id="bgt:106051558"/>
<evidence type="ECO:0000256" key="1">
    <source>
        <dbReference type="ARBA" id="ARBA00022737"/>
    </source>
</evidence>
<name>A0A2C9LEH4_BIOGL</name>
<dbReference type="PANTHER" id="PTHR24171:SF9">
    <property type="entry name" value="ANKYRIN REPEAT DOMAIN-CONTAINING PROTEIN 39"/>
    <property type="match status" value="1"/>
</dbReference>
<feature type="repeat" description="ANK" evidence="3">
    <location>
        <begin position="102"/>
        <end position="134"/>
    </location>
</feature>
<accession>A0A2C9LEH4</accession>
<dbReference type="EnsemblMetazoa" id="BGLB030287-RA">
    <property type="protein sequence ID" value="BGLB030287-PA"/>
    <property type="gene ID" value="BGLB030287"/>
</dbReference>
<evidence type="ECO:0000256" key="2">
    <source>
        <dbReference type="ARBA" id="ARBA00023043"/>
    </source>
</evidence>
<feature type="repeat" description="ANK" evidence="3">
    <location>
        <begin position="36"/>
        <end position="68"/>
    </location>
</feature>